<dbReference type="RefSeq" id="WP_396760541.1">
    <property type="nucleotide sequence ID" value="NZ_JBITLA010000005.1"/>
</dbReference>
<evidence type="ECO:0000313" key="3">
    <source>
        <dbReference type="Proteomes" id="UP001612812"/>
    </source>
</evidence>
<keyword evidence="1" id="KW-0472">Membrane</keyword>
<accession>A0ABW7ZM80</accession>
<feature type="transmembrane region" description="Helical" evidence="1">
    <location>
        <begin position="81"/>
        <end position="104"/>
    </location>
</feature>
<proteinExistence type="predicted"/>
<dbReference type="EMBL" id="JBITLE010000005">
    <property type="protein sequence ID" value="MFI7263948.1"/>
    <property type="molecule type" value="Genomic_DNA"/>
</dbReference>
<keyword evidence="3" id="KW-1185">Reference proteome</keyword>
<dbReference type="Proteomes" id="UP001612812">
    <property type="component" value="Unassembled WGS sequence"/>
</dbReference>
<feature type="transmembrane region" description="Helical" evidence="1">
    <location>
        <begin position="16"/>
        <end position="34"/>
    </location>
</feature>
<evidence type="ECO:0000256" key="1">
    <source>
        <dbReference type="SAM" id="Phobius"/>
    </source>
</evidence>
<protein>
    <recommendedName>
        <fullName evidence="4">PH domain-containing protein</fullName>
    </recommendedName>
</protein>
<reference evidence="2 3" key="1">
    <citation type="submission" date="2024-10" db="EMBL/GenBank/DDBJ databases">
        <title>The Natural Products Discovery Center: Release of the First 8490 Sequenced Strains for Exploring Actinobacteria Biosynthetic Diversity.</title>
        <authorList>
            <person name="Kalkreuter E."/>
            <person name="Kautsar S.A."/>
            <person name="Yang D."/>
            <person name="Bader C.D."/>
            <person name="Teijaro C.N."/>
            <person name="Fluegel L."/>
            <person name="Davis C.M."/>
            <person name="Simpson J.R."/>
            <person name="Lauterbach L."/>
            <person name="Steele A.D."/>
            <person name="Gui C."/>
            <person name="Meng S."/>
            <person name="Li G."/>
            <person name="Viehrig K."/>
            <person name="Ye F."/>
            <person name="Su P."/>
            <person name="Kiefer A.F."/>
            <person name="Nichols A."/>
            <person name="Cepeda A.J."/>
            <person name="Yan W."/>
            <person name="Fan B."/>
            <person name="Jiang Y."/>
            <person name="Adhikari A."/>
            <person name="Zheng C.-J."/>
            <person name="Schuster L."/>
            <person name="Cowan T.M."/>
            <person name="Smanski M.J."/>
            <person name="Chevrette M.G."/>
            <person name="De Carvalho L.P.S."/>
            <person name="Shen B."/>
        </authorList>
    </citation>
    <scope>NUCLEOTIDE SEQUENCE [LARGE SCALE GENOMIC DNA]</scope>
    <source>
        <strain evidence="2 3">NPDC049845</strain>
    </source>
</reference>
<comment type="caution">
    <text evidence="2">The sequence shown here is derived from an EMBL/GenBank/DDBJ whole genome shotgun (WGS) entry which is preliminary data.</text>
</comment>
<evidence type="ECO:0000313" key="2">
    <source>
        <dbReference type="EMBL" id="MFI7263948.1"/>
    </source>
</evidence>
<keyword evidence="1" id="KW-1133">Transmembrane helix</keyword>
<evidence type="ECO:0008006" key="4">
    <source>
        <dbReference type="Google" id="ProtNLM"/>
    </source>
</evidence>
<gene>
    <name evidence="2" type="ORF">ACIBP4_16840</name>
</gene>
<keyword evidence="1" id="KW-0812">Transmembrane</keyword>
<sequence length="245" mass="25890">MIDAISTAVARHRRPVLTVGLLVAGGNAVAMGYAPDLARALLLPVLALALTALVLAVITLGNRPAALVVLPRPPAFTPPAAGWRVLLTLGLLGQASTTVGSYLRSAEAGIDTTIDAVLGVLWLALIALLVRAAVRGHDVRLDPEGVRVQGLLGSRTVPWEARPAAEAPRDAGRASMRLPLTVARPDLVRRHGLVVGRPRLSTDSVDARFITTVISHYVAHPQHRPAIGTPDEYRRLLTHLRGATG</sequence>
<organism evidence="2 3">
    <name type="scientific">Micromonospora maritima</name>
    <dbReference type="NCBI Taxonomy" id="986711"/>
    <lineage>
        <taxon>Bacteria</taxon>
        <taxon>Bacillati</taxon>
        <taxon>Actinomycetota</taxon>
        <taxon>Actinomycetes</taxon>
        <taxon>Micromonosporales</taxon>
        <taxon>Micromonosporaceae</taxon>
        <taxon>Micromonospora</taxon>
    </lineage>
</organism>
<feature type="transmembrane region" description="Helical" evidence="1">
    <location>
        <begin position="40"/>
        <end position="60"/>
    </location>
</feature>
<name>A0ABW7ZM80_9ACTN</name>
<feature type="transmembrane region" description="Helical" evidence="1">
    <location>
        <begin position="116"/>
        <end position="134"/>
    </location>
</feature>